<dbReference type="AlphaFoldDB" id="F0M971"/>
<feature type="domain" description="Solute-binding protein family 5" evidence="1">
    <location>
        <begin position="150"/>
        <end position="510"/>
    </location>
</feature>
<dbReference type="GO" id="GO:0015833">
    <property type="term" value="P:peptide transport"/>
    <property type="evidence" value="ECO:0007669"/>
    <property type="project" value="TreeGrafter"/>
</dbReference>
<dbReference type="GO" id="GO:1904680">
    <property type="term" value="F:peptide transmembrane transporter activity"/>
    <property type="evidence" value="ECO:0007669"/>
    <property type="project" value="TreeGrafter"/>
</dbReference>
<dbReference type="eggNOG" id="COG0747">
    <property type="taxonomic scope" value="Bacteria"/>
</dbReference>
<dbReference type="Gene3D" id="3.40.190.10">
    <property type="entry name" value="Periplasmic binding protein-like II"/>
    <property type="match status" value="1"/>
</dbReference>
<protein>
    <submittedName>
        <fullName evidence="2">ABC-type dipeptide transport system, periplasmic component</fullName>
    </submittedName>
</protein>
<dbReference type="PANTHER" id="PTHR30290">
    <property type="entry name" value="PERIPLASMIC BINDING COMPONENT OF ABC TRANSPORTER"/>
    <property type="match status" value="1"/>
</dbReference>
<dbReference type="InterPro" id="IPR000914">
    <property type="entry name" value="SBP_5_dom"/>
</dbReference>
<sequence>MTRPTIMHLRLFQPITSTTTRNNEGNTMRNLNRIGGAAAIAAALALTACGGGGGSTGPETAKGQEAGSDLSKLISINEKPAADLEQGGKVTLPLGNIGPDFNGFSNNGNSADNTALHRPIDQAGTWGCWDIAFDGKVTPNKDFCESVENEVEDGKQTITIKVNEKATYNDGTPIDVKAFQNTWNILKSPDAGYDIVSSGNYEFVESVEAGSNDKEVVVKTSQPVYPLDSLFTGLIHPAVNSPEIFNEGFNGELHPEWMAGPFKVDQYDAAAKTVSLVPNEKWWGNKPVLESVIFRQLETSAQIAAFKNGEIDAMSANTISLYKQLEGTTNSEVRRGQRLFAGGMNLNAQRITDVAVREAIFAAVDREALRKVRFNGLNWEEPSSGSMMLLPFSEYYQDNYPVKETGPEAAKKVLTDAGYTENANGIMEKDGKPAAFKISNFGDDPTTLAFTQTLQKQLQAGGMDVGIDQRASADFGKVLGSREFDMSVSGYTVGADATEAVKQYYDSKTNENQLGDAELDKKIADLASIEDDAERNKAAMDVEKEHMAKYFSMGVVMNGPQISFVRTGLANYGPSLFRSLSQVPDWTTIGWEKK</sequence>
<name>F0M971_PSEPM</name>
<dbReference type="InterPro" id="IPR039424">
    <property type="entry name" value="SBP_5"/>
</dbReference>
<evidence type="ECO:0000313" key="2">
    <source>
        <dbReference type="EMBL" id="ADX74925.1"/>
    </source>
</evidence>
<dbReference type="EMBL" id="CP002379">
    <property type="protein sequence ID" value="ADX74925.1"/>
    <property type="molecule type" value="Genomic_DNA"/>
</dbReference>
<reference evidence="2 3" key="1">
    <citation type="journal article" date="2011" name="Stand. Genomic Sci.">
        <title>Complete genome sequence of Arthrobacter phenanthrenivorans type strain (Sphe3).</title>
        <authorList>
            <person name="Kallimanis A."/>
            <person name="Labutti K.M."/>
            <person name="Lapidus A."/>
            <person name="Clum A."/>
            <person name="Lykidis A."/>
            <person name="Mavromatis K."/>
            <person name="Pagani I."/>
            <person name="Liolios K."/>
            <person name="Ivanova N."/>
            <person name="Goodwin L."/>
            <person name="Pitluck S."/>
            <person name="Chen A."/>
            <person name="Palaniappan K."/>
            <person name="Markowitz V."/>
            <person name="Bristow J."/>
            <person name="Velentzas A.D."/>
            <person name="Perisynakis A."/>
            <person name="Ouzounis C.C."/>
            <person name="Kyrpides N.C."/>
            <person name="Koukkou A.I."/>
            <person name="Drainas C."/>
        </authorList>
    </citation>
    <scope>NUCLEOTIDE SEQUENCE [LARGE SCALE GENOMIC DNA]</scope>
    <source>
        <strain evidence="3">DSM 18606 / JCM 16027 / LMG 23796 / Sphe3</strain>
    </source>
</reference>
<dbReference type="Proteomes" id="UP000008639">
    <property type="component" value="Chromosome"/>
</dbReference>
<organism evidence="2 3">
    <name type="scientific">Pseudarthrobacter phenanthrenivorans (strain DSM 18606 / JCM 16027 / LMG 23796 / Sphe3)</name>
    <name type="common">Arthrobacter phenanthrenivorans</name>
    <dbReference type="NCBI Taxonomy" id="930171"/>
    <lineage>
        <taxon>Bacteria</taxon>
        <taxon>Bacillati</taxon>
        <taxon>Actinomycetota</taxon>
        <taxon>Actinomycetes</taxon>
        <taxon>Micrococcales</taxon>
        <taxon>Micrococcaceae</taxon>
        <taxon>Pseudarthrobacter</taxon>
    </lineage>
</organism>
<dbReference type="CDD" id="cd08501">
    <property type="entry name" value="PBP2_Lpqw"/>
    <property type="match status" value="1"/>
</dbReference>
<proteinExistence type="predicted"/>
<dbReference type="SUPFAM" id="SSF53850">
    <property type="entry name" value="Periplasmic binding protein-like II"/>
    <property type="match status" value="1"/>
</dbReference>
<dbReference type="Gene3D" id="3.10.105.10">
    <property type="entry name" value="Dipeptide-binding Protein, Domain 3"/>
    <property type="match status" value="1"/>
</dbReference>
<evidence type="ECO:0000313" key="3">
    <source>
        <dbReference type="Proteomes" id="UP000008639"/>
    </source>
</evidence>
<dbReference type="HOGENOM" id="CLU_017028_11_1_11"/>
<dbReference type="Pfam" id="PF00496">
    <property type="entry name" value="SBP_bac_5"/>
    <property type="match status" value="1"/>
</dbReference>
<dbReference type="PANTHER" id="PTHR30290:SF65">
    <property type="entry name" value="MONOACYL PHOSPHATIDYLINOSITOL TETRAMANNOSIDE-BINDING PROTEIN LPQW-RELATED"/>
    <property type="match status" value="1"/>
</dbReference>
<dbReference type="STRING" id="930171.Asphe3_38370"/>
<gene>
    <name evidence="2" type="ordered locus">Asphe3_38370</name>
</gene>
<dbReference type="KEGG" id="apn:Asphe3_38370"/>
<accession>F0M971</accession>
<evidence type="ECO:0000259" key="1">
    <source>
        <dbReference type="Pfam" id="PF00496"/>
    </source>
</evidence>